<evidence type="ECO:0000313" key="1">
    <source>
        <dbReference type="EMBL" id="KAH7852444.1"/>
    </source>
</evidence>
<sequence length="765" mass="87090">MEANNGSSSNNVLREPGERTQLSRKAFQGNSCPSYLGYLSRVILKRCDGLPRAIVAISSPLSTKGNSLDEWDKIYRGFGAELEGNDKLKSLNLWVAEGFVEGKEGLRIELVAESYINELINRNLVQVAEKRKDGRLKAYQIHDLWREMVVSKSREQNIASTSSANKVLCLAVDNSMGDIQSNDFTRLHSLLMFSVEDPLSMLSKLWVADGFVKGKEGLRIELVAESYINELINRSLVQVAEKRKDGRLKAYRIHDLWREMVVSMSREQNIASINRANKVRCLTIDNSVGDIQSNDFTRLCSLLMFSVEDPLSMLSKKIVFLSPEINLVESGRRFVEWKEGLRIEEVVESYINELINRSLVQVSEKRIDGRLKAYRIHDLWREIVVSKSRKQNIVSINCADKVRCLAMDNSMGDIQRNDFTRLRSLLMFSVEDPLSMLFKAMSLGDGVNLLTVLDLSDTQKGFVEGNEGLRIEEVAESYIKELINRSLVQVAEKRKDGRLKAYRIHDLWCEMVVSKSREQNIGSINSADKLQCLAIDNSMGDIQRNDFSRLRSLFIFSVEDPLSMSSMSCTQFQTFSNEIVKLVHLTHLSLRDTKVKFIPNSIGNLKNIETLDLKDTDVKELPVEILKLRHLHHLLLYRYRERTITSYCILNHDGFKAIKGLGSLESLQKLCSMEANHGSNSNIMLRELGKLTQLRRLSIKDIFGDFLSSYLGDLLRVILKRCDDLPPAIVAVGGLLSAKGNSLDEWIWFTVALERNWKEMTNSRV</sequence>
<accession>A0ACB7YHZ3</accession>
<gene>
    <name evidence="1" type="ORF">Vadar_024873</name>
</gene>
<proteinExistence type="predicted"/>
<comment type="caution">
    <text evidence="1">The sequence shown here is derived from an EMBL/GenBank/DDBJ whole genome shotgun (WGS) entry which is preliminary data.</text>
</comment>
<dbReference type="EMBL" id="CM037158">
    <property type="protein sequence ID" value="KAH7852444.1"/>
    <property type="molecule type" value="Genomic_DNA"/>
</dbReference>
<dbReference type="Proteomes" id="UP000828048">
    <property type="component" value="Chromosome 8"/>
</dbReference>
<evidence type="ECO:0000313" key="2">
    <source>
        <dbReference type="Proteomes" id="UP000828048"/>
    </source>
</evidence>
<keyword evidence="2" id="KW-1185">Reference proteome</keyword>
<name>A0ACB7YHZ3_9ERIC</name>
<organism evidence="1 2">
    <name type="scientific">Vaccinium darrowii</name>
    <dbReference type="NCBI Taxonomy" id="229202"/>
    <lineage>
        <taxon>Eukaryota</taxon>
        <taxon>Viridiplantae</taxon>
        <taxon>Streptophyta</taxon>
        <taxon>Embryophyta</taxon>
        <taxon>Tracheophyta</taxon>
        <taxon>Spermatophyta</taxon>
        <taxon>Magnoliopsida</taxon>
        <taxon>eudicotyledons</taxon>
        <taxon>Gunneridae</taxon>
        <taxon>Pentapetalae</taxon>
        <taxon>asterids</taxon>
        <taxon>Ericales</taxon>
        <taxon>Ericaceae</taxon>
        <taxon>Vaccinioideae</taxon>
        <taxon>Vaccinieae</taxon>
        <taxon>Vaccinium</taxon>
    </lineage>
</organism>
<protein>
    <submittedName>
        <fullName evidence="1">Uncharacterized protein</fullName>
    </submittedName>
</protein>
<reference evidence="1 2" key="1">
    <citation type="journal article" date="2021" name="Hortic Res">
        <title>High-quality reference genome and annotation aids understanding of berry development for evergreen blueberry (Vaccinium darrowii).</title>
        <authorList>
            <person name="Yu J."/>
            <person name="Hulse-Kemp A.M."/>
            <person name="Babiker E."/>
            <person name="Staton M."/>
        </authorList>
    </citation>
    <scope>NUCLEOTIDE SEQUENCE [LARGE SCALE GENOMIC DNA]</scope>
    <source>
        <strain evidence="2">cv. NJ 8807/NJ 8810</strain>
        <tissue evidence="1">Young leaf</tissue>
    </source>
</reference>